<evidence type="ECO:0000313" key="2">
    <source>
        <dbReference type="EMBL" id="GEK54258.1"/>
    </source>
</evidence>
<protein>
    <submittedName>
        <fullName evidence="2">Uncharacterized protein</fullName>
    </submittedName>
</protein>
<accession>A0A510XTA0</accession>
<reference evidence="2 3" key="1">
    <citation type="submission" date="2019-07" db="EMBL/GenBank/DDBJ databases">
        <title>Whole genome shotgun sequence of Pseudoalteromonas espejiana NBRC 102222.</title>
        <authorList>
            <person name="Hosoyama A."/>
            <person name="Uohara A."/>
            <person name="Ohji S."/>
            <person name="Ichikawa N."/>
        </authorList>
    </citation>
    <scope>NUCLEOTIDE SEQUENCE [LARGE SCALE GENOMIC DNA]</scope>
    <source>
        <strain evidence="2 3">NBRC 102222</strain>
    </source>
</reference>
<comment type="caution">
    <text evidence="2">The sequence shown here is derived from an EMBL/GenBank/DDBJ whole genome shotgun (WGS) entry which is preliminary data.</text>
</comment>
<name>A0A510XTA0_9GAMM</name>
<evidence type="ECO:0000313" key="3">
    <source>
        <dbReference type="Proteomes" id="UP000321419"/>
    </source>
</evidence>
<gene>
    <name evidence="2" type="ORF">PES01_11030</name>
</gene>
<feature type="region of interest" description="Disordered" evidence="1">
    <location>
        <begin position="1"/>
        <end position="21"/>
    </location>
</feature>
<keyword evidence="3" id="KW-1185">Reference proteome</keyword>
<dbReference type="Proteomes" id="UP000321419">
    <property type="component" value="Unassembled WGS sequence"/>
</dbReference>
<evidence type="ECO:0000256" key="1">
    <source>
        <dbReference type="SAM" id="MobiDB-lite"/>
    </source>
</evidence>
<proteinExistence type="predicted"/>
<sequence>MAITANNKRFTKIKNGAPNKPNKSLITGCKFAVSNSGNKKAITDRLMQSNKAVCSSLEVVKCKWFSRICYLCLKEYGALIHSSNLLIPACFIE</sequence>
<dbReference type="AlphaFoldDB" id="A0A510XTA0"/>
<dbReference type="EMBL" id="BJUM01000008">
    <property type="protein sequence ID" value="GEK54258.1"/>
    <property type="molecule type" value="Genomic_DNA"/>
</dbReference>
<organism evidence="2 3">
    <name type="scientific">Pseudoalteromonas espejiana</name>
    <dbReference type="NCBI Taxonomy" id="28107"/>
    <lineage>
        <taxon>Bacteria</taxon>
        <taxon>Pseudomonadati</taxon>
        <taxon>Pseudomonadota</taxon>
        <taxon>Gammaproteobacteria</taxon>
        <taxon>Alteromonadales</taxon>
        <taxon>Pseudoalteromonadaceae</taxon>
        <taxon>Pseudoalteromonas</taxon>
    </lineage>
</organism>